<dbReference type="Proteomes" id="UP001525961">
    <property type="component" value="Unassembled WGS sequence"/>
</dbReference>
<keyword evidence="1" id="KW-1133">Transmembrane helix</keyword>
<gene>
    <name evidence="2" type="ORF">NG792_05460</name>
</gene>
<organism evidence="2 3">
    <name type="scientific">Laspinema olomoucense D3b</name>
    <dbReference type="NCBI Taxonomy" id="2953688"/>
    <lineage>
        <taxon>Bacteria</taxon>
        <taxon>Bacillati</taxon>
        <taxon>Cyanobacteriota</taxon>
        <taxon>Cyanophyceae</taxon>
        <taxon>Oscillatoriophycideae</taxon>
        <taxon>Oscillatoriales</taxon>
        <taxon>Laspinemataceae</taxon>
        <taxon>Laspinema</taxon>
        <taxon>Laspinema olomoucense</taxon>
    </lineage>
</organism>
<evidence type="ECO:0000313" key="3">
    <source>
        <dbReference type="Proteomes" id="UP001525961"/>
    </source>
</evidence>
<feature type="transmembrane region" description="Helical" evidence="1">
    <location>
        <begin position="156"/>
        <end position="173"/>
    </location>
</feature>
<sequence>MSFFPTNQAIFSKKPDPSTIQDCKGLWRIRWKIGERTIFKQFYTRIDQSMMVWALVTAAIFFTAQFFPISWTTQAIAWSVFTLVATALMCYLSWFWVTVEEVRWTIYWWVFLMVGGTILTDASIVYGWGDILIRLCPLWLALCGLGYVGTAWALRSRSTFLAAGFHFVGIAILPACSGWQYLVTGLIMTGTLVLFFERRWDMRPHQEVKAIAVERQEVKRDRRLREDSVYATQLRHLSTAKQN</sequence>
<protein>
    <submittedName>
        <fullName evidence="2">Uncharacterized protein</fullName>
    </submittedName>
</protein>
<dbReference type="InterPro" id="IPR036259">
    <property type="entry name" value="MFS_trans_sf"/>
</dbReference>
<dbReference type="RefSeq" id="WP_261197458.1">
    <property type="nucleotide sequence ID" value="NZ_JAMXFA010000005.1"/>
</dbReference>
<proteinExistence type="predicted"/>
<comment type="caution">
    <text evidence="2">The sequence shown here is derived from an EMBL/GenBank/DDBJ whole genome shotgun (WGS) entry which is preliminary data.</text>
</comment>
<feature type="transmembrane region" description="Helical" evidence="1">
    <location>
        <begin position="131"/>
        <end position="149"/>
    </location>
</feature>
<reference evidence="2 3" key="1">
    <citation type="journal article" date="2022" name="Front. Microbiol.">
        <title>High genomic differentiation and limited gene flow indicate recent cryptic speciation within the genus Laspinema (cyanobacteria).</title>
        <authorList>
            <person name="Stanojkovic A."/>
            <person name="Skoupy S."/>
            <person name="Skaloud P."/>
            <person name="Dvorak P."/>
        </authorList>
    </citation>
    <scope>NUCLEOTIDE SEQUENCE [LARGE SCALE GENOMIC DNA]</scope>
    <source>
        <strain evidence="2 3">D3b</strain>
    </source>
</reference>
<keyword evidence="1" id="KW-0472">Membrane</keyword>
<feature type="transmembrane region" description="Helical" evidence="1">
    <location>
        <begin position="75"/>
        <end position="99"/>
    </location>
</feature>
<evidence type="ECO:0000313" key="2">
    <source>
        <dbReference type="EMBL" id="MCT7977145.1"/>
    </source>
</evidence>
<dbReference type="SUPFAM" id="SSF103473">
    <property type="entry name" value="MFS general substrate transporter"/>
    <property type="match status" value="1"/>
</dbReference>
<feature type="transmembrane region" description="Helical" evidence="1">
    <location>
        <begin position="50"/>
        <end position="69"/>
    </location>
</feature>
<accession>A0ABT2N5X9</accession>
<evidence type="ECO:0000256" key="1">
    <source>
        <dbReference type="SAM" id="Phobius"/>
    </source>
</evidence>
<feature type="transmembrane region" description="Helical" evidence="1">
    <location>
        <begin position="106"/>
        <end position="125"/>
    </location>
</feature>
<dbReference type="EMBL" id="JAMXFA010000005">
    <property type="protein sequence ID" value="MCT7977145.1"/>
    <property type="molecule type" value="Genomic_DNA"/>
</dbReference>
<keyword evidence="3" id="KW-1185">Reference proteome</keyword>
<name>A0ABT2N5X9_9CYAN</name>
<keyword evidence="1" id="KW-0812">Transmembrane</keyword>